<feature type="modified residue" description="4-aspartylphosphate" evidence="2">
    <location>
        <position position="55"/>
    </location>
</feature>
<dbReference type="Gene3D" id="3.40.50.2300">
    <property type="match status" value="1"/>
</dbReference>
<dbReference type="OrthoDB" id="5296683at2"/>
<dbReference type="AlphaFoldDB" id="A0A2K8KXN4"/>
<dbReference type="SUPFAM" id="SSF52172">
    <property type="entry name" value="CheY-like"/>
    <property type="match status" value="1"/>
</dbReference>
<dbReference type="Proteomes" id="UP000231701">
    <property type="component" value="Chromosome"/>
</dbReference>
<protein>
    <submittedName>
        <fullName evidence="4">Two-component system, response regulator YesN</fullName>
    </submittedName>
</protein>
<gene>
    <name evidence="4" type="ORF">Ga0123461_1313</name>
</gene>
<dbReference type="GO" id="GO:0000160">
    <property type="term" value="P:phosphorelay signal transduction system"/>
    <property type="evidence" value="ECO:0007669"/>
    <property type="project" value="InterPro"/>
</dbReference>
<dbReference type="PANTHER" id="PTHR44591:SF3">
    <property type="entry name" value="RESPONSE REGULATORY DOMAIN-CONTAINING PROTEIN"/>
    <property type="match status" value="1"/>
</dbReference>
<name>A0A2K8KXN4_MARES</name>
<evidence type="ECO:0000313" key="4">
    <source>
        <dbReference type="EMBL" id="ATX79730.1"/>
    </source>
</evidence>
<dbReference type="InterPro" id="IPR011006">
    <property type="entry name" value="CheY-like_superfamily"/>
</dbReference>
<accession>A0A2K8KXN4</accession>
<dbReference type="PANTHER" id="PTHR44591">
    <property type="entry name" value="STRESS RESPONSE REGULATOR PROTEIN 1"/>
    <property type="match status" value="1"/>
</dbReference>
<reference evidence="4 5" key="1">
    <citation type="submission" date="2016-12" db="EMBL/GenBank/DDBJ databases">
        <title>Isolation and genomic insights into novel planktonic Zetaproteobacteria from stratified waters of the Chesapeake Bay.</title>
        <authorList>
            <person name="McAllister S.M."/>
            <person name="Kato S."/>
            <person name="Chan C.S."/>
            <person name="Chiu B.K."/>
            <person name="Field E.K."/>
        </authorList>
    </citation>
    <scope>NUCLEOTIDE SEQUENCE [LARGE SCALE GENOMIC DNA]</scope>
    <source>
        <strain evidence="4 5">CP-5</strain>
    </source>
</reference>
<organism evidence="4 5">
    <name type="scientific">Mariprofundus aestuarium</name>
    <dbReference type="NCBI Taxonomy" id="1921086"/>
    <lineage>
        <taxon>Bacteria</taxon>
        <taxon>Pseudomonadati</taxon>
        <taxon>Pseudomonadota</taxon>
        <taxon>Candidatius Mariprofundia</taxon>
        <taxon>Mariprofundales</taxon>
        <taxon>Mariprofundaceae</taxon>
        <taxon>Mariprofundus</taxon>
    </lineage>
</organism>
<dbReference type="Pfam" id="PF00072">
    <property type="entry name" value="Response_reg"/>
    <property type="match status" value="1"/>
</dbReference>
<evidence type="ECO:0000256" key="1">
    <source>
        <dbReference type="ARBA" id="ARBA00022553"/>
    </source>
</evidence>
<dbReference type="RefSeq" id="WP_100277592.1">
    <property type="nucleotide sequence ID" value="NZ_CP018799.1"/>
</dbReference>
<keyword evidence="5" id="KW-1185">Reference proteome</keyword>
<proteinExistence type="predicted"/>
<keyword evidence="1 2" id="KW-0597">Phosphoprotein</keyword>
<dbReference type="SMART" id="SM00448">
    <property type="entry name" value="REC"/>
    <property type="match status" value="1"/>
</dbReference>
<evidence type="ECO:0000313" key="5">
    <source>
        <dbReference type="Proteomes" id="UP000231701"/>
    </source>
</evidence>
<dbReference type="EMBL" id="CP018799">
    <property type="protein sequence ID" value="ATX79730.1"/>
    <property type="molecule type" value="Genomic_DNA"/>
</dbReference>
<dbReference type="InterPro" id="IPR050595">
    <property type="entry name" value="Bact_response_regulator"/>
</dbReference>
<sequence length="151" mass="17295">MGIFHIVDDETFISEFVAELISSLGFKSKGFSCPAEYLDYMKTPDYQRPIAIFTDVRMPKMTGFDMIERIREFHPDQKFVVMSGYSMGVEVLNKQACQYIAKPFRPEVIEQTALSLAKCHKQVSPNIKQCQGNISAEYLDVWRCPLDCSDC</sequence>
<evidence type="ECO:0000259" key="3">
    <source>
        <dbReference type="PROSITE" id="PS50110"/>
    </source>
</evidence>
<evidence type="ECO:0000256" key="2">
    <source>
        <dbReference type="PROSITE-ProRule" id="PRU00169"/>
    </source>
</evidence>
<dbReference type="PROSITE" id="PS50110">
    <property type="entry name" value="RESPONSE_REGULATORY"/>
    <property type="match status" value="1"/>
</dbReference>
<dbReference type="InterPro" id="IPR001789">
    <property type="entry name" value="Sig_transdc_resp-reg_receiver"/>
</dbReference>
<feature type="domain" description="Response regulatory" evidence="3">
    <location>
        <begin position="3"/>
        <end position="117"/>
    </location>
</feature>
<dbReference type="KEGG" id="maes:Ga0123461_1313"/>